<dbReference type="PROSITE" id="PS50021">
    <property type="entry name" value="CH"/>
    <property type="match status" value="1"/>
</dbReference>
<dbReference type="InterPro" id="IPR036872">
    <property type="entry name" value="CH_dom_sf"/>
</dbReference>
<dbReference type="PROSITE" id="PS51848">
    <property type="entry name" value="BMERB"/>
    <property type="match status" value="1"/>
</dbReference>
<dbReference type="InterPro" id="IPR022735">
    <property type="entry name" value="bMERB_dom"/>
</dbReference>
<feature type="region of interest" description="Disordered" evidence="2">
    <location>
        <begin position="1"/>
        <end position="28"/>
    </location>
</feature>
<reference evidence="5 6" key="1">
    <citation type="journal article" date="2018" name="Nat. Ecol. Evol.">
        <title>Genomic signatures of mitonuclear coevolution across populations of Tigriopus californicus.</title>
        <authorList>
            <person name="Barreto F.S."/>
            <person name="Watson E.T."/>
            <person name="Lima T.G."/>
            <person name="Willett C.S."/>
            <person name="Edmands S."/>
            <person name="Li W."/>
            <person name="Burton R.S."/>
        </authorList>
    </citation>
    <scope>NUCLEOTIDE SEQUENCE [LARGE SCALE GENOMIC DNA]</scope>
    <source>
        <strain evidence="5 6">San Diego</strain>
    </source>
</reference>
<evidence type="ECO:0008006" key="7">
    <source>
        <dbReference type="Google" id="ProtNLM"/>
    </source>
</evidence>
<dbReference type="PANTHER" id="PTHR23167">
    <property type="entry name" value="CALPONIN HOMOLOGY DOMAIN-CONTAINING PROTEIN DDB_G0272472-RELATED"/>
    <property type="match status" value="1"/>
</dbReference>
<name>A0A553NF57_TIGCA</name>
<evidence type="ECO:0000313" key="6">
    <source>
        <dbReference type="Proteomes" id="UP000318571"/>
    </source>
</evidence>
<evidence type="ECO:0000256" key="1">
    <source>
        <dbReference type="SAM" id="Coils"/>
    </source>
</evidence>
<accession>A0A553NF57</accession>
<feature type="domain" description="BMERB" evidence="4">
    <location>
        <begin position="498"/>
        <end position="641"/>
    </location>
</feature>
<feature type="domain" description="Calponin-homology (CH)" evidence="3">
    <location>
        <begin position="316"/>
        <end position="419"/>
    </location>
</feature>
<dbReference type="Proteomes" id="UP000318571">
    <property type="component" value="Chromosome 10"/>
</dbReference>
<proteinExistence type="predicted"/>
<dbReference type="AlphaFoldDB" id="A0A553NF57"/>
<dbReference type="SUPFAM" id="SSF47576">
    <property type="entry name" value="Calponin-homology domain, CH-domain"/>
    <property type="match status" value="1"/>
</dbReference>
<gene>
    <name evidence="5" type="ORF">TCAL_13277</name>
</gene>
<evidence type="ECO:0000313" key="5">
    <source>
        <dbReference type="EMBL" id="TRY64070.1"/>
    </source>
</evidence>
<dbReference type="PANTHER" id="PTHR23167:SF46">
    <property type="entry name" value="EPS15 HOMOLOGY DOMAIN CONTAINING PROTEIN-BINDING PROTEIN 1, ISOFORM F"/>
    <property type="match status" value="1"/>
</dbReference>
<feature type="compositionally biased region" description="Polar residues" evidence="2">
    <location>
        <begin position="1"/>
        <end position="25"/>
    </location>
</feature>
<keyword evidence="1" id="KW-0175">Coiled coil</keyword>
<evidence type="ECO:0000259" key="4">
    <source>
        <dbReference type="PROSITE" id="PS51848"/>
    </source>
</evidence>
<feature type="coiled-coil region" evidence="1">
    <location>
        <begin position="501"/>
        <end position="528"/>
    </location>
</feature>
<dbReference type="Gene3D" id="1.10.418.10">
    <property type="entry name" value="Calponin-like domain"/>
    <property type="match status" value="1"/>
</dbReference>
<organism evidence="5 6">
    <name type="scientific">Tigriopus californicus</name>
    <name type="common">Marine copepod</name>
    <dbReference type="NCBI Taxonomy" id="6832"/>
    <lineage>
        <taxon>Eukaryota</taxon>
        <taxon>Metazoa</taxon>
        <taxon>Ecdysozoa</taxon>
        <taxon>Arthropoda</taxon>
        <taxon>Crustacea</taxon>
        <taxon>Multicrustacea</taxon>
        <taxon>Hexanauplia</taxon>
        <taxon>Copepoda</taxon>
        <taxon>Harpacticoida</taxon>
        <taxon>Harpacticidae</taxon>
        <taxon>Tigriopus</taxon>
    </lineage>
</organism>
<keyword evidence="6" id="KW-1185">Reference proteome</keyword>
<feature type="region of interest" description="Disordered" evidence="2">
    <location>
        <begin position="212"/>
        <end position="242"/>
    </location>
</feature>
<dbReference type="InterPro" id="IPR050540">
    <property type="entry name" value="F-actin_Monoox_Mical"/>
</dbReference>
<evidence type="ECO:0000259" key="3">
    <source>
        <dbReference type="PROSITE" id="PS50021"/>
    </source>
</evidence>
<dbReference type="InterPro" id="IPR001715">
    <property type="entry name" value="CH_dom"/>
</dbReference>
<dbReference type="EMBL" id="VCGU01000458">
    <property type="protein sequence ID" value="TRY64070.1"/>
    <property type="molecule type" value="Genomic_DNA"/>
</dbReference>
<evidence type="ECO:0000256" key="2">
    <source>
        <dbReference type="SAM" id="MobiDB-lite"/>
    </source>
</evidence>
<dbReference type="STRING" id="6832.A0A553NF57"/>
<dbReference type="Pfam" id="PF12130">
    <property type="entry name" value="bMERB_dom"/>
    <property type="match status" value="1"/>
</dbReference>
<sequence length="660" mass="75209">MINPCSSDSEIGKSGTDSNSKTPPTKVTHLNMFRDPTRAASINQDIRLFFSLTVTDLRLDTNGEFNPSKIILIIQRNGERYVSREVEWEPSLKAPRSGFAFFDPALTAKVSTSLRNGKNLKEQTKYKECSVAVYHLTCSAKRRRKLLAKVKFNLWSDNVFLSRDESNPDRKRLRLHPESKKISRCFVTMTVERVEPGVRKVCPNQDQVSVNYDVNKTGLPTPTNDSKSSSYSDIQKEDASDLSSSNQSLVVQKICDLDSNTDVSSEKSIVQQIQLPVIDTIAISNDAFTKKGSLQNSSFRVTKNNAIQISHQSVDKPNETALLHWAQERLDSKQIKATNLSTSWRSGVGFCHLFYQMYPDLIPLNELSTNSKDNNFGVLLDALSLVNVHVPENSDKECRDVTSPIFIIWMLDTLKQISETDTRALPPETIHLHQMKWHKRAGFFQCEMNYEESPEGTNVQFQRSELLATSPDGKNRLKVKSLICAAHNVSEEVHENMNVNNLDLDAKAASLCNELKNLDQEIALVNSKQIHLENVLRTTSDTLELPNLIQLVNQKNSLVRKQMQYNILMKQVQLELEQRNIMDQLRNLSLLPEGKKTQIMVDKETELFNRHVELVNEKDELVHHLHTQEQAIQEDEDIQEAIKTLPNRKEKHMEEECAIQ</sequence>
<feature type="compositionally biased region" description="Polar residues" evidence="2">
    <location>
        <begin position="212"/>
        <end position="233"/>
    </location>
</feature>
<dbReference type="SMART" id="SM01203">
    <property type="entry name" value="DUF3585"/>
    <property type="match status" value="1"/>
</dbReference>
<protein>
    <recommendedName>
        <fullName evidence="7">C2 NT-type domain-containing protein</fullName>
    </recommendedName>
</protein>
<comment type="caution">
    <text evidence="5">The sequence shown here is derived from an EMBL/GenBank/DDBJ whole genome shotgun (WGS) entry which is preliminary data.</text>
</comment>
<dbReference type="Pfam" id="PF00307">
    <property type="entry name" value="CH"/>
    <property type="match status" value="1"/>
</dbReference>